<organism evidence="6 7">
    <name type="scientific">Bogoriella caseilytica</name>
    <dbReference type="NCBI Taxonomy" id="56055"/>
    <lineage>
        <taxon>Bacteria</taxon>
        <taxon>Bacillati</taxon>
        <taxon>Actinomycetota</taxon>
        <taxon>Actinomycetes</taxon>
        <taxon>Micrococcales</taxon>
        <taxon>Bogoriellaceae</taxon>
        <taxon>Bogoriella</taxon>
    </lineage>
</organism>
<feature type="transmembrane region" description="Helical" evidence="5">
    <location>
        <begin position="260"/>
        <end position="283"/>
    </location>
</feature>
<feature type="transmembrane region" description="Helical" evidence="5">
    <location>
        <begin position="107"/>
        <end position="128"/>
    </location>
</feature>
<accession>A0A3N2BGS0</accession>
<dbReference type="GO" id="GO:0016020">
    <property type="term" value="C:membrane"/>
    <property type="evidence" value="ECO:0007669"/>
    <property type="project" value="UniProtKB-SubCell"/>
</dbReference>
<evidence type="ECO:0000256" key="4">
    <source>
        <dbReference type="ARBA" id="ARBA00023136"/>
    </source>
</evidence>
<dbReference type="EMBL" id="RKHK01000001">
    <property type="protein sequence ID" value="ROR74437.1"/>
    <property type="molecule type" value="Genomic_DNA"/>
</dbReference>
<sequence>MSGALAIILVVLASVAFAGGAIAQHRAIRLDQRSQPRNALSWHQLTGLLSNPRWLMGVLLMAAAAALHITALSMAPVSLIQPIGVLAVPWSVLLAIRLYGHRTSAQLWMAVAVTLAGLAGFTILASTFTTSTHTAPDLSLLAWSVVLCGGTATALVALSRSAPSLLRSFAWAAGAAVLFGLVSALLKSVLVMYHAGASLLSPAVLLTGLAIAGAAAAGAWLTQQAYALGHPEVVVAALTTIDPVVAVVYGLVVLHEGANVGVLVIVALAVFGAVAIAGVAGLSRHHPEAVKHRSLPLLPSGLTEKQG</sequence>
<comment type="subcellular location">
    <subcellularLocation>
        <location evidence="1">Membrane</location>
        <topology evidence="1">Multi-pass membrane protein</topology>
    </subcellularLocation>
</comment>
<keyword evidence="7" id="KW-1185">Reference proteome</keyword>
<keyword evidence="3 5" id="KW-1133">Transmembrane helix</keyword>
<evidence type="ECO:0000313" key="7">
    <source>
        <dbReference type="Proteomes" id="UP000280668"/>
    </source>
</evidence>
<dbReference type="PANTHER" id="PTHR40761:SF1">
    <property type="entry name" value="CONSERVED INTEGRAL MEMBRANE ALANINE VALINE AND LEUCINE RICH PROTEIN-RELATED"/>
    <property type="match status" value="1"/>
</dbReference>
<dbReference type="SUPFAM" id="SSF103481">
    <property type="entry name" value="Multidrug resistance efflux transporter EmrE"/>
    <property type="match status" value="1"/>
</dbReference>
<evidence type="ECO:0000256" key="5">
    <source>
        <dbReference type="SAM" id="Phobius"/>
    </source>
</evidence>
<feature type="transmembrane region" description="Helical" evidence="5">
    <location>
        <begin position="233"/>
        <end position="254"/>
    </location>
</feature>
<dbReference type="Pfam" id="PF05653">
    <property type="entry name" value="Mg_trans_NIPA"/>
    <property type="match status" value="1"/>
</dbReference>
<keyword evidence="2 5" id="KW-0812">Transmembrane</keyword>
<feature type="transmembrane region" description="Helical" evidence="5">
    <location>
        <begin position="140"/>
        <end position="158"/>
    </location>
</feature>
<dbReference type="PANTHER" id="PTHR40761">
    <property type="entry name" value="CONSERVED INTEGRAL MEMBRANE ALANINE VALINE AND LEUCINE RICH PROTEIN-RELATED"/>
    <property type="match status" value="1"/>
</dbReference>
<dbReference type="RefSeq" id="WP_123304745.1">
    <property type="nucleotide sequence ID" value="NZ_RKHK01000001.1"/>
</dbReference>
<evidence type="ECO:0000256" key="3">
    <source>
        <dbReference type="ARBA" id="ARBA00022989"/>
    </source>
</evidence>
<feature type="transmembrane region" description="Helical" evidence="5">
    <location>
        <begin position="170"/>
        <end position="193"/>
    </location>
</feature>
<comment type="caution">
    <text evidence="6">The sequence shown here is derived from an EMBL/GenBank/DDBJ whole genome shotgun (WGS) entry which is preliminary data.</text>
</comment>
<dbReference type="OrthoDB" id="5187629at2"/>
<protein>
    <submittedName>
        <fullName evidence="6">Magnesium transporter NIPA</fullName>
    </submittedName>
</protein>
<evidence type="ECO:0000256" key="1">
    <source>
        <dbReference type="ARBA" id="ARBA00004141"/>
    </source>
</evidence>
<evidence type="ECO:0000313" key="6">
    <source>
        <dbReference type="EMBL" id="ROR74437.1"/>
    </source>
</evidence>
<keyword evidence="4 5" id="KW-0472">Membrane</keyword>
<feature type="transmembrane region" description="Helical" evidence="5">
    <location>
        <begin position="199"/>
        <end position="221"/>
    </location>
</feature>
<feature type="transmembrane region" description="Helical" evidence="5">
    <location>
        <begin position="54"/>
        <end position="73"/>
    </location>
</feature>
<gene>
    <name evidence="6" type="ORF">EDD31_2853</name>
</gene>
<evidence type="ECO:0000256" key="2">
    <source>
        <dbReference type="ARBA" id="ARBA00022692"/>
    </source>
</evidence>
<dbReference type="Proteomes" id="UP000280668">
    <property type="component" value="Unassembled WGS sequence"/>
</dbReference>
<reference evidence="6 7" key="1">
    <citation type="submission" date="2018-11" db="EMBL/GenBank/DDBJ databases">
        <title>Sequencing the genomes of 1000 actinobacteria strains.</title>
        <authorList>
            <person name="Klenk H.-P."/>
        </authorList>
    </citation>
    <scope>NUCLEOTIDE SEQUENCE [LARGE SCALE GENOMIC DNA]</scope>
    <source>
        <strain evidence="6 7">DSM 11294</strain>
    </source>
</reference>
<proteinExistence type="predicted"/>
<dbReference type="InterPro" id="IPR008521">
    <property type="entry name" value="Mg_trans_NIPA"/>
</dbReference>
<feature type="transmembrane region" description="Helical" evidence="5">
    <location>
        <begin position="79"/>
        <end position="100"/>
    </location>
</feature>
<dbReference type="AlphaFoldDB" id="A0A3N2BGS0"/>
<dbReference type="GO" id="GO:0015095">
    <property type="term" value="F:magnesium ion transmembrane transporter activity"/>
    <property type="evidence" value="ECO:0007669"/>
    <property type="project" value="InterPro"/>
</dbReference>
<feature type="transmembrane region" description="Helical" evidence="5">
    <location>
        <begin position="6"/>
        <end position="23"/>
    </location>
</feature>
<name>A0A3N2BGS0_9MICO</name>
<dbReference type="InterPro" id="IPR037185">
    <property type="entry name" value="EmrE-like"/>
</dbReference>